<feature type="compositionally biased region" description="Polar residues" evidence="1">
    <location>
        <begin position="682"/>
        <end position="694"/>
    </location>
</feature>
<comment type="caution">
    <text evidence="2">The sequence shown here is derived from an EMBL/GenBank/DDBJ whole genome shotgun (WGS) entry which is preliminary data.</text>
</comment>
<dbReference type="AlphaFoldDB" id="A0A9Q3H0T8"/>
<dbReference type="EMBL" id="AVOT02008952">
    <property type="protein sequence ID" value="MBW0487061.1"/>
    <property type="molecule type" value="Genomic_DNA"/>
</dbReference>
<feature type="compositionally biased region" description="Polar residues" evidence="1">
    <location>
        <begin position="788"/>
        <end position="803"/>
    </location>
</feature>
<evidence type="ECO:0000256" key="1">
    <source>
        <dbReference type="SAM" id="MobiDB-lite"/>
    </source>
</evidence>
<feature type="compositionally biased region" description="Polar residues" evidence="1">
    <location>
        <begin position="154"/>
        <end position="166"/>
    </location>
</feature>
<feature type="region of interest" description="Disordered" evidence="1">
    <location>
        <begin position="606"/>
        <end position="694"/>
    </location>
</feature>
<accession>A0A9Q3H0T8</accession>
<keyword evidence="3" id="KW-1185">Reference proteome</keyword>
<feature type="compositionally biased region" description="Polar residues" evidence="1">
    <location>
        <begin position="552"/>
        <end position="573"/>
    </location>
</feature>
<feature type="compositionally biased region" description="Basic residues" evidence="1">
    <location>
        <begin position="665"/>
        <end position="681"/>
    </location>
</feature>
<feature type="compositionally biased region" description="Basic and acidic residues" evidence="1">
    <location>
        <begin position="804"/>
        <end position="817"/>
    </location>
</feature>
<feature type="region of interest" description="Disordered" evidence="1">
    <location>
        <begin position="1"/>
        <end position="114"/>
    </location>
</feature>
<protein>
    <submittedName>
        <fullName evidence="2">Uncharacterized protein</fullName>
    </submittedName>
</protein>
<feature type="compositionally biased region" description="Polar residues" evidence="1">
    <location>
        <begin position="57"/>
        <end position="72"/>
    </location>
</feature>
<reference evidence="2" key="1">
    <citation type="submission" date="2021-03" db="EMBL/GenBank/DDBJ databases">
        <title>Draft genome sequence of rust myrtle Austropuccinia psidii MF-1, a brazilian biotype.</title>
        <authorList>
            <person name="Quecine M.C."/>
            <person name="Pachon D.M.R."/>
            <person name="Bonatelli M.L."/>
            <person name="Correr F.H."/>
            <person name="Franceschini L.M."/>
            <person name="Leite T.F."/>
            <person name="Margarido G.R.A."/>
            <person name="Almeida C.A."/>
            <person name="Ferrarezi J.A."/>
            <person name="Labate C.A."/>
        </authorList>
    </citation>
    <scope>NUCLEOTIDE SEQUENCE</scope>
    <source>
        <strain evidence="2">MF-1</strain>
    </source>
</reference>
<feature type="region of interest" description="Disordered" evidence="1">
    <location>
        <begin position="147"/>
        <end position="196"/>
    </location>
</feature>
<name>A0A9Q3H0T8_9BASI</name>
<feature type="region of interest" description="Disordered" evidence="1">
    <location>
        <begin position="322"/>
        <end position="449"/>
    </location>
</feature>
<feature type="compositionally biased region" description="Basic residues" evidence="1">
    <location>
        <begin position="103"/>
        <end position="112"/>
    </location>
</feature>
<organism evidence="2 3">
    <name type="scientific">Austropuccinia psidii MF-1</name>
    <dbReference type="NCBI Taxonomy" id="1389203"/>
    <lineage>
        <taxon>Eukaryota</taxon>
        <taxon>Fungi</taxon>
        <taxon>Dikarya</taxon>
        <taxon>Basidiomycota</taxon>
        <taxon>Pucciniomycotina</taxon>
        <taxon>Pucciniomycetes</taxon>
        <taxon>Pucciniales</taxon>
        <taxon>Sphaerophragmiaceae</taxon>
        <taxon>Austropuccinia</taxon>
    </lineage>
</organism>
<sequence>MKCCHRVSPDSQGANGHLNKDLSPKRKNCKVHLSSTKCTVTPSRKNCQKPGKRRSSVIASNKDSIQSQTVTSEPILLNSPIKKAEQKRRASSPITKKESCKTKSSKRAKKNHNLTVDVPKRQSVRIWMKENPEDVATTSNKYASIQVEERQHSTSKAEGVSTTPSDEPSIKEECLTPKSFQKTTTPSDDDEHPTAAPTHTRIFHNVQEMTNNIQLSEDVQPQALHVGIIPQSSSQEEEVIYSTKVEQACSTTHVPNPINLRRPIAETSNRLHINNQNIKRKHPSRLSFSQLQEYPGQFYGLQCQDWSKSRLLRLYNRLHEKHLQSNGGEPTTQRRKGNPSASQALEPSSVPSQRQRPKRARQASIPGSDPDFPQLSFVYSPLVPNDPSSQEPISTTPFDSPEASAKGFSTNKRKCNDWPEDQIVLSSCVPPPRRRHESASQKLKGKKHQHNTFESRFVYDTNTIPLPFDNTNQNHLLHKIPNAMLHATISTEDDEQLGGKRRRPSSVSPSGRPFKQGHTEGHQSSTPRRRQDRRVAKRQQSYPHQQDCFDPQSFSRANVNTDPISDNNNSVPLHTTTYTEYHDLDNVNVLSDRDLDGACFPEDPNLDFTNFDSGQDLDGPNLNPVPVLNGANLTSDNIQRKQPDSTLLPPPPSASAEPSDFLQPRQKRHDTRTQRSQRHQQKQGNTGEQSSSRVHVQKPLIFESSIIRNVVPAATKAIYLEQCFFYKKKRMCVDSPPQFSECTKRACPQPDSYSHPNLRRSSRPQHTQKSARTKIHFNLSFFESPTIQQEHAESVPSNSNSRHWQPDIEEWRSSVPP</sequence>
<feature type="region of interest" description="Disordered" evidence="1">
    <location>
        <begin position="746"/>
        <end position="771"/>
    </location>
</feature>
<feature type="compositionally biased region" description="Polar residues" evidence="1">
    <location>
        <begin position="339"/>
        <end position="354"/>
    </location>
</feature>
<feature type="region of interest" description="Disordered" evidence="1">
    <location>
        <begin position="788"/>
        <end position="817"/>
    </location>
</feature>
<proteinExistence type="predicted"/>
<dbReference type="Proteomes" id="UP000765509">
    <property type="component" value="Unassembled WGS sequence"/>
</dbReference>
<evidence type="ECO:0000313" key="2">
    <source>
        <dbReference type="EMBL" id="MBW0487061.1"/>
    </source>
</evidence>
<evidence type="ECO:0000313" key="3">
    <source>
        <dbReference type="Proteomes" id="UP000765509"/>
    </source>
</evidence>
<gene>
    <name evidence="2" type="ORF">O181_026776</name>
</gene>
<feature type="compositionally biased region" description="Polar residues" evidence="1">
    <location>
        <begin position="33"/>
        <end position="45"/>
    </location>
</feature>
<feature type="compositionally biased region" description="Basic residues" evidence="1">
    <location>
        <begin position="46"/>
        <end position="55"/>
    </location>
</feature>
<feature type="compositionally biased region" description="Basic residues" evidence="1">
    <location>
        <begin position="527"/>
        <end position="537"/>
    </location>
</feature>
<feature type="compositionally biased region" description="Polar residues" evidence="1">
    <location>
        <begin position="386"/>
        <end position="398"/>
    </location>
</feature>
<feature type="region of interest" description="Disordered" evidence="1">
    <location>
        <begin position="491"/>
        <end position="573"/>
    </location>
</feature>